<dbReference type="Gene3D" id="3.40.50.150">
    <property type="entry name" value="Vaccinia Virus protein VP39"/>
    <property type="match status" value="1"/>
</dbReference>
<evidence type="ECO:0000313" key="6">
    <source>
        <dbReference type="Proteomes" id="UP000185678"/>
    </source>
</evidence>
<dbReference type="Pfam" id="PF08241">
    <property type="entry name" value="Methyltransf_11"/>
    <property type="match status" value="1"/>
</dbReference>
<keyword evidence="3" id="KW-0949">S-adenosyl-L-methionine</keyword>
<dbReference type="GO" id="GO:0032259">
    <property type="term" value="P:methylation"/>
    <property type="evidence" value="ECO:0007669"/>
    <property type="project" value="UniProtKB-KW"/>
</dbReference>
<dbReference type="OrthoDB" id="2573908at2"/>
<evidence type="ECO:0000256" key="2">
    <source>
        <dbReference type="ARBA" id="ARBA00022679"/>
    </source>
</evidence>
<keyword evidence="1 5" id="KW-0489">Methyltransferase</keyword>
<gene>
    <name evidence="5" type="ORF">SAMN05421779_106204</name>
</gene>
<dbReference type="PANTHER" id="PTHR43464:SF19">
    <property type="entry name" value="UBIQUINONE BIOSYNTHESIS O-METHYLTRANSFERASE, MITOCHONDRIAL"/>
    <property type="match status" value="1"/>
</dbReference>
<feature type="domain" description="Methyltransferase type 11" evidence="4">
    <location>
        <begin position="76"/>
        <end position="188"/>
    </location>
</feature>
<dbReference type="InterPro" id="IPR029063">
    <property type="entry name" value="SAM-dependent_MTases_sf"/>
</dbReference>
<reference evidence="5 6" key="1">
    <citation type="submission" date="2017-01" db="EMBL/GenBank/DDBJ databases">
        <authorList>
            <person name="Mah S.A."/>
            <person name="Swanson W.J."/>
            <person name="Moy G.W."/>
            <person name="Vacquier V.D."/>
        </authorList>
    </citation>
    <scope>NUCLEOTIDE SEQUENCE [LARGE SCALE GENOMIC DNA]</scope>
    <source>
        <strain evidence="5 6">DSM 11589</strain>
    </source>
</reference>
<dbReference type="SUPFAM" id="SSF53335">
    <property type="entry name" value="S-adenosyl-L-methionine-dependent methyltransferases"/>
    <property type="match status" value="1"/>
</dbReference>
<organism evidence="5 6">
    <name type="scientific">Insolitispirillum peregrinum</name>
    <dbReference type="NCBI Taxonomy" id="80876"/>
    <lineage>
        <taxon>Bacteria</taxon>
        <taxon>Pseudomonadati</taxon>
        <taxon>Pseudomonadota</taxon>
        <taxon>Alphaproteobacteria</taxon>
        <taxon>Rhodospirillales</taxon>
        <taxon>Novispirillaceae</taxon>
        <taxon>Insolitispirillum</taxon>
    </lineage>
</organism>
<evidence type="ECO:0000256" key="1">
    <source>
        <dbReference type="ARBA" id="ARBA00022603"/>
    </source>
</evidence>
<dbReference type="AlphaFoldDB" id="A0A1N7PBJ3"/>
<proteinExistence type="predicted"/>
<dbReference type="InterPro" id="IPR013216">
    <property type="entry name" value="Methyltransf_11"/>
</dbReference>
<keyword evidence="6" id="KW-1185">Reference proteome</keyword>
<accession>A0A1N7PBJ3</accession>
<dbReference type="CDD" id="cd02440">
    <property type="entry name" value="AdoMet_MTases"/>
    <property type="match status" value="1"/>
</dbReference>
<protein>
    <submittedName>
        <fullName evidence="5">Methyltransferase domain-containing protein</fullName>
    </submittedName>
</protein>
<evidence type="ECO:0000259" key="4">
    <source>
        <dbReference type="Pfam" id="PF08241"/>
    </source>
</evidence>
<dbReference type="RefSeq" id="WP_084194932.1">
    <property type="nucleotide sequence ID" value="NZ_FTOA01000006.1"/>
</dbReference>
<evidence type="ECO:0000313" key="5">
    <source>
        <dbReference type="EMBL" id="SIT07886.1"/>
    </source>
</evidence>
<dbReference type="Proteomes" id="UP000185678">
    <property type="component" value="Unassembled WGS sequence"/>
</dbReference>
<keyword evidence="2 5" id="KW-0808">Transferase</keyword>
<sequence length="243" mass="27001">MKGRVRTWCRYLPGYHALRMLWWWGKGGESRSLALLLLRRPRHLFQPYNTSTANRYPELFAFVRHQVADQPDSRLLSFGCARGEEIVSLRRLFGQAHIDGIDINRRNIAQARQRLAGDPSVRLHVAGDASVLPAASCDAVFALAVFRHGDLGGVKPAARCDRLIRFQDFEQVVTSLADSLRPGGLLCIRHANFLFSQTAVAQGFEPVLYQPACGSPVYGPDNLLMPSPAQVPVVFRKVPVQGG</sequence>
<dbReference type="EMBL" id="FTOA01000006">
    <property type="protein sequence ID" value="SIT07886.1"/>
    <property type="molecule type" value="Genomic_DNA"/>
</dbReference>
<dbReference type="PANTHER" id="PTHR43464">
    <property type="entry name" value="METHYLTRANSFERASE"/>
    <property type="match status" value="1"/>
</dbReference>
<name>A0A1N7PBJ3_9PROT</name>
<evidence type="ECO:0000256" key="3">
    <source>
        <dbReference type="ARBA" id="ARBA00022691"/>
    </source>
</evidence>
<dbReference type="GO" id="GO:0008757">
    <property type="term" value="F:S-adenosylmethionine-dependent methyltransferase activity"/>
    <property type="evidence" value="ECO:0007669"/>
    <property type="project" value="InterPro"/>
</dbReference>